<evidence type="ECO:0000259" key="5">
    <source>
        <dbReference type="PROSITE" id="PS51900"/>
    </source>
</evidence>
<keyword evidence="2" id="KW-0229">DNA integration</keyword>
<dbReference type="PROSITE" id="PS51900">
    <property type="entry name" value="CB"/>
    <property type="match status" value="1"/>
</dbReference>
<evidence type="ECO:0000256" key="4">
    <source>
        <dbReference type="PROSITE-ProRule" id="PRU01248"/>
    </source>
</evidence>
<dbReference type="Gene3D" id="1.10.150.130">
    <property type="match status" value="1"/>
</dbReference>
<dbReference type="Pfam" id="PF22022">
    <property type="entry name" value="Phage_int_M"/>
    <property type="match status" value="1"/>
</dbReference>
<dbReference type="AlphaFoldDB" id="A0A8E1C2W1"/>
<dbReference type="SUPFAM" id="SSF56349">
    <property type="entry name" value="DNA breaking-rejoining enzymes"/>
    <property type="match status" value="1"/>
</dbReference>
<proteinExistence type="inferred from homology"/>
<dbReference type="InterPro" id="IPR038488">
    <property type="entry name" value="Integrase_DNA-bd_sf"/>
</dbReference>
<accession>A0A8E1C2W1</accession>
<dbReference type="InterPro" id="IPR011010">
    <property type="entry name" value="DNA_brk_join_enz"/>
</dbReference>
<dbReference type="GO" id="GO:0003677">
    <property type="term" value="F:DNA binding"/>
    <property type="evidence" value="ECO:0007669"/>
    <property type="project" value="UniProtKB-UniRule"/>
</dbReference>
<reference evidence="6 7" key="1">
    <citation type="submission" date="2014-05" db="EMBL/GenBank/DDBJ databases">
        <title>Genome Announcement of Sphingobium lucknowense F2.</title>
        <authorList>
            <person name="Lal R."/>
            <person name="Negi V."/>
            <person name="Lata P."/>
            <person name="Sangwan N."/>
            <person name="Gupta S.K."/>
            <person name="Rao D.L.N."/>
            <person name="Das S."/>
        </authorList>
    </citation>
    <scope>NUCLEOTIDE SEQUENCE [LARGE SCALE GENOMIC DNA]</scope>
    <source>
        <strain evidence="6 7">F2</strain>
    </source>
</reference>
<dbReference type="InterPro" id="IPR050808">
    <property type="entry name" value="Phage_Integrase"/>
</dbReference>
<comment type="caution">
    <text evidence="6">The sequence shown here is derived from an EMBL/GenBank/DDBJ whole genome shotgun (WGS) entry which is preliminary data.</text>
</comment>
<evidence type="ECO:0000256" key="3">
    <source>
        <dbReference type="ARBA" id="ARBA00023125"/>
    </source>
</evidence>
<dbReference type="EMBL" id="JANF02000048">
    <property type="protein sequence ID" value="KER36650.1"/>
    <property type="molecule type" value="Genomic_DNA"/>
</dbReference>
<dbReference type="InterPro" id="IPR010998">
    <property type="entry name" value="Integrase_recombinase_N"/>
</dbReference>
<evidence type="ECO:0000256" key="1">
    <source>
        <dbReference type="ARBA" id="ARBA00008857"/>
    </source>
</evidence>
<dbReference type="Pfam" id="PF13356">
    <property type="entry name" value="Arm-DNA-bind_3"/>
    <property type="match status" value="1"/>
</dbReference>
<evidence type="ECO:0000313" key="6">
    <source>
        <dbReference type="EMBL" id="KER36650.1"/>
    </source>
</evidence>
<dbReference type="InterPro" id="IPR053876">
    <property type="entry name" value="Phage_int_M"/>
</dbReference>
<gene>
    <name evidence="6" type="ORF">AL00_09240</name>
</gene>
<keyword evidence="3 4" id="KW-0238">DNA-binding</keyword>
<dbReference type="PANTHER" id="PTHR30629">
    <property type="entry name" value="PROPHAGE INTEGRASE"/>
    <property type="match status" value="1"/>
</dbReference>
<organism evidence="6 7">
    <name type="scientific">Sphingobium indicum F2</name>
    <dbReference type="NCBI Taxonomy" id="1450518"/>
    <lineage>
        <taxon>Bacteria</taxon>
        <taxon>Pseudomonadati</taxon>
        <taxon>Pseudomonadota</taxon>
        <taxon>Alphaproteobacteria</taxon>
        <taxon>Sphingomonadales</taxon>
        <taxon>Sphingomonadaceae</taxon>
        <taxon>Sphingobium</taxon>
    </lineage>
</organism>
<dbReference type="PANTHER" id="PTHR30629:SF2">
    <property type="entry name" value="PROPHAGE INTEGRASE INTS-RELATED"/>
    <property type="match status" value="1"/>
</dbReference>
<name>A0A8E1C2W1_9SPHN</name>
<dbReference type="CDD" id="cd00801">
    <property type="entry name" value="INT_P4_C"/>
    <property type="match status" value="1"/>
</dbReference>
<protein>
    <submittedName>
        <fullName evidence="6">Integrase</fullName>
    </submittedName>
</protein>
<comment type="similarity">
    <text evidence="1">Belongs to the 'phage' integrase family.</text>
</comment>
<dbReference type="Gene3D" id="3.30.160.390">
    <property type="entry name" value="Integrase, DNA-binding domain"/>
    <property type="match status" value="1"/>
</dbReference>
<dbReference type="GO" id="GO:0015074">
    <property type="term" value="P:DNA integration"/>
    <property type="evidence" value="ECO:0007669"/>
    <property type="project" value="UniProtKB-KW"/>
</dbReference>
<evidence type="ECO:0000313" key="7">
    <source>
        <dbReference type="Proteomes" id="UP000028135"/>
    </source>
</evidence>
<feature type="domain" description="Core-binding (CB)" evidence="5">
    <location>
        <begin position="97"/>
        <end position="178"/>
    </location>
</feature>
<sequence>MLTDAKCRTAKAAESDYKMTDALGLHLYVTKAGYKSWRLSYSFHGKKKRIVFGPYPEISLREARDMRDEARRLIVRGIDPAVDRQQRKAAALAATETTVEIVGRAWYHERSAMWSKSHSDRTLNMLEREVFKPIGKLPITAVTRPMIVQQVKEIEARGALEMARRYRTTLASVFDYAKGMGYALDNPAAENIPVKSAPLKRYPALTEIERLRSMLWKVENTSGHPIVKFASRLIALTAVRPGAVQAAPWLEFADLDPDEPTWIIPPERMKLSVQEKLHSLLEHPVPLSRQAVEVLDSLRLLTAHSPYAFASPNSPRKHISDASVSKLYRNAGFTDVHVPHGWRSAFSTIMNEIAMREERPGDRIVIDLMLAHRQPGIEPIYNRAAYMKRRREIAQEWADLLLKGFPPVSSILSTPRLA</sequence>
<dbReference type="InterPro" id="IPR025166">
    <property type="entry name" value="Integrase_DNA_bind_dom"/>
</dbReference>
<dbReference type="RefSeq" id="WP_020820886.1">
    <property type="nucleotide sequence ID" value="NZ_JANF02000048.1"/>
</dbReference>
<evidence type="ECO:0000256" key="2">
    <source>
        <dbReference type="ARBA" id="ARBA00022908"/>
    </source>
</evidence>
<dbReference type="Proteomes" id="UP000028135">
    <property type="component" value="Unassembled WGS sequence"/>
</dbReference>
<dbReference type="InterPro" id="IPR044068">
    <property type="entry name" value="CB"/>
</dbReference>